<comment type="catalytic activity">
    <reaction evidence="6">
        <text>acetate + ATP = acetyl phosphate + ADP</text>
        <dbReference type="Rhea" id="RHEA:11352"/>
        <dbReference type="ChEBI" id="CHEBI:22191"/>
        <dbReference type="ChEBI" id="CHEBI:30089"/>
        <dbReference type="ChEBI" id="CHEBI:30616"/>
        <dbReference type="ChEBI" id="CHEBI:456216"/>
        <dbReference type="EC" id="2.7.2.1"/>
    </reaction>
</comment>
<dbReference type="GO" id="GO:0000287">
    <property type="term" value="F:magnesium ion binding"/>
    <property type="evidence" value="ECO:0007669"/>
    <property type="project" value="UniProtKB-UniRule"/>
</dbReference>
<dbReference type="EMBL" id="FNMZ01000005">
    <property type="protein sequence ID" value="SDX44504.1"/>
    <property type="molecule type" value="Genomic_DNA"/>
</dbReference>
<organism evidence="8 9">
    <name type="scientific">Albimonas donghaensis</name>
    <dbReference type="NCBI Taxonomy" id="356660"/>
    <lineage>
        <taxon>Bacteria</taxon>
        <taxon>Pseudomonadati</taxon>
        <taxon>Pseudomonadota</taxon>
        <taxon>Alphaproteobacteria</taxon>
        <taxon>Rhodobacterales</taxon>
        <taxon>Paracoccaceae</taxon>
        <taxon>Albimonas</taxon>
    </lineage>
</organism>
<dbReference type="PRINTS" id="PR00471">
    <property type="entry name" value="ACETATEKNASE"/>
</dbReference>
<comment type="function">
    <text evidence="6">Catalyzes the formation of acetyl phosphate from acetate and ATP. Can also catalyze the reverse reaction.</text>
</comment>
<comment type="caution">
    <text evidence="6">Lacks conserved residue(s) required for the propagation of feature annotation.</text>
</comment>
<dbReference type="Gene3D" id="3.30.420.40">
    <property type="match status" value="2"/>
</dbReference>
<dbReference type="PANTHER" id="PTHR21060:SF15">
    <property type="entry name" value="ACETATE KINASE-RELATED"/>
    <property type="match status" value="1"/>
</dbReference>
<evidence type="ECO:0000256" key="4">
    <source>
        <dbReference type="ARBA" id="ARBA00022777"/>
    </source>
</evidence>
<dbReference type="GO" id="GO:0006083">
    <property type="term" value="P:acetate metabolic process"/>
    <property type="evidence" value="ECO:0007669"/>
    <property type="project" value="TreeGrafter"/>
</dbReference>
<feature type="binding site" evidence="6">
    <location>
        <position position="18"/>
    </location>
    <ligand>
        <name>ATP</name>
        <dbReference type="ChEBI" id="CHEBI:30616"/>
    </ligand>
</feature>
<comment type="subunit">
    <text evidence="6">Homodimer.</text>
</comment>
<comment type="similarity">
    <text evidence="1 6 7">Belongs to the acetokinase family.</text>
</comment>
<feature type="binding site" evidence="6">
    <location>
        <position position="11"/>
    </location>
    <ligand>
        <name>Mg(2+)</name>
        <dbReference type="ChEBI" id="CHEBI:18420"/>
    </ligand>
</feature>
<protein>
    <recommendedName>
        <fullName evidence="6">Acetate kinase</fullName>
        <ecNumber evidence="6">2.7.2.1</ecNumber>
    </recommendedName>
    <alternativeName>
        <fullName evidence="6">Acetokinase</fullName>
    </alternativeName>
</protein>
<dbReference type="Proteomes" id="UP000199118">
    <property type="component" value="Unassembled WGS sequence"/>
</dbReference>
<feature type="binding site" evidence="6">
    <location>
        <begin position="302"/>
        <end position="306"/>
    </location>
    <ligand>
        <name>ATP</name>
        <dbReference type="ChEBI" id="CHEBI:30616"/>
    </ligand>
</feature>
<dbReference type="OrthoDB" id="9802453at2"/>
<dbReference type="InterPro" id="IPR023865">
    <property type="entry name" value="Aliphatic_acid_kinase_CS"/>
</dbReference>
<keyword evidence="6" id="KW-0963">Cytoplasm</keyword>
<evidence type="ECO:0000256" key="5">
    <source>
        <dbReference type="ARBA" id="ARBA00022840"/>
    </source>
</evidence>
<dbReference type="GO" id="GO:0005737">
    <property type="term" value="C:cytoplasm"/>
    <property type="evidence" value="ECO:0007669"/>
    <property type="project" value="UniProtKB-SubCell"/>
</dbReference>
<dbReference type="AlphaFoldDB" id="A0A1H3BSZ6"/>
<keyword evidence="9" id="KW-1185">Reference proteome</keyword>
<comment type="cofactor">
    <cofactor evidence="6">
        <name>Mg(2+)</name>
        <dbReference type="ChEBI" id="CHEBI:18420"/>
    </cofactor>
    <cofactor evidence="6">
        <name>Mn(2+)</name>
        <dbReference type="ChEBI" id="CHEBI:29035"/>
    </cofactor>
    <text evidence="6">Mg(2+). Can also accept Mn(2+).</text>
</comment>
<dbReference type="UniPathway" id="UPA00340">
    <property type="reaction ID" value="UER00458"/>
</dbReference>
<proteinExistence type="inferred from homology"/>
<evidence type="ECO:0000256" key="1">
    <source>
        <dbReference type="ARBA" id="ARBA00008748"/>
    </source>
</evidence>
<keyword evidence="6" id="KW-0479">Metal-binding</keyword>
<dbReference type="PIRSF" id="PIRSF000722">
    <property type="entry name" value="Acetate_prop_kin"/>
    <property type="match status" value="1"/>
</dbReference>
<keyword evidence="2 6" id="KW-0808">Transferase</keyword>
<evidence type="ECO:0000313" key="9">
    <source>
        <dbReference type="Proteomes" id="UP000199118"/>
    </source>
</evidence>
<dbReference type="Pfam" id="PF00871">
    <property type="entry name" value="Acetate_kinase"/>
    <property type="match status" value="1"/>
</dbReference>
<dbReference type="GO" id="GO:0005524">
    <property type="term" value="F:ATP binding"/>
    <property type="evidence" value="ECO:0007669"/>
    <property type="project" value="UniProtKB-KW"/>
</dbReference>
<dbReference type="PROSITE" id="PS01076">
    <property type="entry name" value="ACETATE_KINASE_2"/>
    <property type="match status" value="1"/>
</dbReference>
<feature type="active site" description="Proton donor/acceptor" evidence="6">
    <location>
        <position position="126"/>
    </location>
</feature>
<evidence type="ECO:0000313" key="8">
    <source>
        <dbReference type="EMBL" id="SDX44504.1"/>
    </source>
</evidence>
<sequence>MAGVDWLMTLNAGSSSLKLAAYDLAGAPLGSGQLSDLDVMTVPAGRLAEAVSGIMAGTGAAPAPVAVGHRVAHGAHLRAPGEFGAEMRAALEAACAFAPLHNPPALHIVDAAAELWPGARVFACFDTAFHATQPEVETTFAIPAEFRAQGLKRYGFHGLSYASMVRRWADLTGAPPPGRLLACHLGAGSSMAAIRDGRSVATTMGFSPMEGLVMATRCGELDPGVIFHLLRQGEDPAGLERALNRESGLKALGGSGSMKALLERDDDAARFAVDHYCHWALRHAGGLIALMEGVDAIAFTGGIGEHAAPVRARILDGLRWAGLDERACVVIEADEAGEIAHAVLGLLNG</sequence>
<dbReference type="InterPro" id="IPR000890">
    <property type="entry name" value="Aliphatic_acid_kin_short-chain"/>
</dbReference>
<keyword evidence="6" id="KW-0460">Magnesium</keyword>
<evidence type="ECO:0000256" key="7">
    <source>
        <dbReference type="RuleBase" id="RU003835"/>
    </source>
</evidence>
<gene>
    <name evidence="6" type="primary">ackA</name>
    <name evidence="8" type="ORF">SAMN05444336_105129</name>
</gene>
<evidence type="ECO:0000256" key="3">
    <source>
        <dbReference type="ARBA" id="ARBA00022741"/>
    </source>
</evidence>
<feature type="binding site" evidence="6">
    <location>
        <begin position="184"/>
        <end position="188"/>
    </location>
    <ligand>
        <name>ATP</name>
        <dbReference type="ChEBI" id="CHEBI:30616"/>
    </ligand>
</feature>
<evidence type="ECO:0000256" key="6">
    <source>
        <dbReference type="HAMAP-Rule" id="MF_00020"/>
    </source>
</evidence>
<feature type="binding site" evidence="6">
    <location>
        <position position="335"/>
    </location>
    <ligand>
        <name>Mg(2+)</name>
        <dbReference type="ChEBI" id="CHEBI:18420"/>
    </ligand>
</feature>
<dbReference type="RefSeq" id="WP_092683164.1">
    <property type="nucleotide sequence ID" value="NZ_FNMZ01000005.1"/>
</dbReference>
<dbReference type="GO" id="GO:0006085">
    <property type="term" value="P:acetyl-CoA biosynthetic process"/>
    <property type="evidence" value="ECO:0007669"/>
    <property type="project" value="UniProtKB-UniRule"/>
</dbReference>
<feature type="site" description="Transition state stabilizer" evidence="6">
    <location>
        <position position="157"/>
    </location>
</feature>
<dbReference type="HAMAP" id="MF_00020">
    <property type="entry name" value="Acetate_kinase"/>
    <property type="match status" value="1"/>
</dbReference>
<dbReference type="SUPFAM" id="SSF53067">
    <property type="entry name" value="Actin-like ATPase domain"/>
    <property type="match status" value="2"/>
</dbReference>
<evidence type="ECO:0000256" key="2">
    <source>
        <dbReference type="ARBA" id="ARBA00022679"/>
    </source>
</evidence>
<keyword evidence="5 6" id="KW-0067">ATP-binding</keyword>
<dbReference type="PROSITE" id="PS01075">
    <property type="entry name" value="ACETATE_KINASE_1"/>
    <property type="match status" value="1"/>
</dbReference>
<keyword evidence="4 6" id="KW-0418">Kinase</keyword>
<feature type="site" description="Transition state stabilizer" evidence="6">
    <location>
        <position position="217"/>
    </location>
</feature>
<comment type="pathway">
    <text evidence="6">Metabolic intermediate biosynthesis; acetyl-CoA biosynthesis; acetyl-CoA from acetate: step 1/2.</text>
</comment>
<accession>A0A1H3BSZ6</accession>
<comment type="subcellular location">
    <subcellularLocation>
        <location evidence="6">Cytoplasm</location>
    </subcellularLocation>
</comment>
<feature type="binding site" evidence="6">
    <location>
        <position position="70"/>
    </location>
    <ligand>
        <name>substrate</name>
    </ligand>
</feature>
<dbReference type="GO" id="GO:0008776">
    <property type="term" value="F:acetate kinase activity"/>
    <property type="evidence" value="ECO:0007669"/>
    <property type="project" value="UniProtKB-UniRule"/>
</dbReference>
<name>A0A1H3BSZ6_9RHOB</name>
<dbReference type="PANTHER" id="PTHR21060">
    <property type="entry name" value="ACETATE KINASE"/>
    <property type="match status" value="1"/>
</dbReference>
<reference evidence="8 9" key="1">
    <citation type="submission" date="2016-10" db="EMBL/GenBank/DDBJ databases">
        <authorList>
            <person name="de Groot N.N."/>
        </authorList>
    </citation>
    <scope>NUCLEOTIDE SEQUENCE [LARGE SCALE GENOMIC DNA]</scope>
    <source>
        <strain evidence="8 9">DSM 17890</strain>
    </source>
</reference>
<keyword evidence="3 6" id="KW-0547">Nucleotide-binding</keyword>
<dbReference type="EC" id="2.7.2.1" evidence="6"/>
<dbReference type="InterPro" id="IPR004372">
    <property type="entry name" value="Ac/propionate_kinase"/>
</dbReference>
<dbReference type="STRING" id="356660.SAMN05444336_105129"/>
<dbReference type="InterPro" id="IPR043129">
    <property type="entry name" value="ATPase_NBD"/>
</dbReference>